<evidence type="ECO:0000313" key="3">
    <source>
        <dbReference type="Proteomes" id="UP000469890"/>
    </source>
</evidence>
<dbReference type="Proteomes" id="UP000469890">
    <property type="component" value="Unassembled WGS sequence"/>
</dbReference>
<feature type="region of interest" description="Disordered" evidence="1">
    <location>
        <begin position="136"/>
        <end position="160"/>
    </location>
</feature>
<comment type="caution">
    <text evidence="2">The sequence shown here is derived from an EMBL/GenBank/DDBJ whole genome shotgun (WGS) entry which is preliminary data.</text>
</comment>
<proteinExistence type="predicted"/>
<organism evidence="2 3">
    <name type="scientific">Mucor circinelloides f. lusitanicus</name>
    <name type="common">Mucor racemosus var. lusitanicus</name>
    <dbReference type="NCBI Taxonomy" id="29924"/>
    <lineage>
        <taxon>Eukaryota</taxon>
        <taxon>Fungi</taxon>
        <taxon>Fungi incertae sedis</taxon>
        <taxon>Mucoromycota</taxon>
        <taxon>Mucoromycotina</taxon>
        <taxon>Mucoromycetes</taxon>
        <taxon>Mucorales</taxon>
        <taxon>Mucorineae</taxon>
        <taxon>Mucoraceae</taxon>
        <taxon>Mucor</taxon>
    </lineage>
</organism>
<name>A0A8H4B8L3_MUCCL</name>
<reference evidence="2 3" key="1">
    <citation type="submission" date="2019-09" db="EMBL/GenBank/DDBJ databases">
        <authorList>
            <consortium name="DOE Joint Genome Institute"/>
            <person name="Mondo S.J."/>
            <person name="Navarro-Mendoza M.I."/>
            <person name="Perez-Arques C."/>
            <person name="Panchal S."/>
            <person name="Nicolas F.E."/>
            <person name="Ganguly P."/>
            <person name="Pangilinan J."/>
            <person name="Grigoriev I."/>
            <person name="Heitman J."/>
            <person name="Sanya K."/>
            <person name="Garre V."/>
        </authorList>
    </citation>
    <scope>NUCLEOTIDE SEQUENCE [LARGE SCALE GENOMIC DNA]</scope>
    <source>
        <strain evidence="2 3">MU402</strain>
    </source>
</reference>
<dbReference type="EMBL" id="JAAECE010000010">
    <property type="protein sequence ID" value="KAF1797021.1"/>
    <property type="molecule type" value="Genomic_DNA"/>
</dbReference>
<gene>
    <name evidence="2" type="ORF">FB192DRAFT_1401766</name>
</gene>
<evidence type="ECO:0000256" key="1">
    <source>
        <dbReference type="SAM" id="MobiDB-lite"/>
    </source>
</evidence>
<sequence>MNAMHRYLSHLDSSSSGSSSLLGLVVHHLLALVLSSDSDSASRSFFTLEETVEKTVVVVMTATRTHARTGATRARARAAVTRAGVIIVVRDGIDIIADILDLKVVGIDNVLQGIAKVEVTGTEMITRVNINQGTIRARDGRDSSSQSEESRNEDSSTDHF</sequence>
<protein>
    <submittedName>
        <fullName evidence="2">Uncharacterized protein</fullName>
    </submittedName>
</protein>
<accession>A0A8H4B8L3</accession>
<evidence type="ECO:0000313" key="2">
    <source>
        <dbReference type="EMBL" id="KAF1797021.1"/>
    </source>
</evidence>
<dbReference type="AlphaFoldDB" id="A0A8H4B8L3"/>